<dbReference type="Proteomes" id="UP001251528">
    <property type="component" value="Unassembled WGS sequence"/>
</dbReference>
<dbReference type="InterPro" id="IPR021858">
    <property type="entry name" value="Fun_TF"/>
</dbReference>
<gene>
    <name evidence="2" type="ORF">QQS21_002745</name>
</gene>
<organism evidence="2 3">
    <name type="scientific">Conoideocrella luteorostrata</name>
    <dbReference type="NCBI Taxonomy" id="1105319"/>
    <lineage>
        <taxon>Eukaryota</taxon>
        <taxon>Fungi</taxon>
        <taxon>Dikarya</taxon>
        <taxon>Ascomycota</taxon>
        <taxon>Pezizomycotina</taxon>
        <taxon>Sordariomycetes</taxon>
        <taxon>Hypocreomycetidae</taxon>
        <taxon>Hypocreales</taxon>
        <taxon>Clavicipitaceae</taxon>
        <taxon>Conoideocrella</taxon>
    </lineage>
</organism>
<dbReference type="Pfam" id="PF11951">
    <property type="entry name" value="Fungal_trans_2"/>
    <property type="match status" value="1"/>
</dbReference>
<reference evidence="2" key="1">
    <citation type="submission" date="2023-06" db="EMBL/GenBank/DDBJ databases">
        <title>Conoideocrella luteorostrata (Hypocreales: Clavicipitaceae), a potential biocontrol fungus for elongate hemlock scale in United States Christmas tree production areas.</title>
        <authorList>
            <person name="Barrett H."/>
            <person name="Lovett B."/>
            <person name="Macias A.M."/>
            <person name="Stajich J.E."/>
            <person name="Kasson M.T."/>
        </authorList>
    </citation>
    <scope>NUCLEOTIDE SEQUENCE</scope>
    <source>
        <strain evidence="2">ARSEF 14590</strain>
    </source>
</reference>
<sequence>MPTAVKIKTSSSSTKQLIIESPTIPLEEKASCHFVANYCLIPHSGGMRGFLDFLIPLLKVRHHLPHLRHAFEACAVASLNNAISHKDEYDKLALANYTQALSTTATALRNPAMMKDDATLAAVYLLCLFETITARSVGTVAWGSHIRGLLLLIRARGSSQLQTKSGLDLFVTCRTQGVGSTSLFRHFSVSAPNLALQIVRAMSAGIQLDVGIEVPSKLVYHEPVLHAQELSLVVCKLKKDATDLLSKPPTADNMSLLRKLVHRCKAMDQQLIEWTHSLPESYSWKTVAWEYRVPRGDYSTAEVYPGCIDIYKNVWAASLLNNMRACRIVASSIMVRCVALLTWPNDYRTTIEYAAVTKLWGEEMGDIMASVPYLLGWFNNRMDLLENSVLSGYGCGDNNAAKTLPGLLLIWPLSAMEAHDYTTDAQRAWIRGRLKYIGMELGVKSAIEKPKPSATFRKRPANQGILKVSQ</sequence>
<dbReference type="AlphaFoldDB" id="A0AAJ0CUM4"/>
<name>A0AAJ0CUM4_9HYPO</name>
<keyword evidence="3" id="KW-1185">Reference proteome</keyword>
<dbReference type="PANTHER" id="PTHR38791:SF13">
    <property type="entry name" value="ZN(2)-C6 FUNGAL-TYPE DOMAIN-CONTAINING PROTEIN"/>
    <property type="match status" value="1"/>
</dbReference>
<comment type="caution">
    <text evidence="2">The sequence shown here is derived from an EMBL/GenBank/DDBJ whole genome shotgun (WGS) entry which is preliminary data.</text>
</comment>
<accession>A0AAJ0CUM4</accession>
<evidence type="ECO:0000313" key="2">
    <source>
        <dbReference type="EMBL" id="KAK2608756.1"/>
    </source>
</evidence>
<evidence type="ECO:0008006" key="4">
    <source>
        <dbReference type="Google" id="ProtNLM"/>
    </source>
</evidence>
<evidence type="ECO:0000313" key="3">
    <source>
        <dbReference type="Proteomes" id="UP001251528"/>
    </source>
</evidence>
<protein>
    <recommendedName>
        <fullName evidence="4">Negative acting factor</fullName>
    </recommendedName>
</protein>
<dbReference type="EMBL" id="JASWJB010000033">
    <property type="protein sequence ID" value="KAK2608756.1"/>
    <property type="molecule type" value="Genomic_DNA"/>
</dbReference>
<dbReference type="PANTHER" id="PTHR38791">
    <property type="entry name" value="ZN(II)2CYS6 TRANSCRIPTION FACTOR (EUROFUNG)-RELATED-RELATED"/>
    <property type="match status" value="1"/>
</dbReference>
<evidence type="ECO:0000256" key="1">
    <source>
        <dbReference type="ARBA" id="ARBA00023242"/>
    </source>
</evidence>
<dbReference type="InterPro" id="IPR053175">
    <property type="entry name" value="DHMBA_Reg_Transcription_Factor"/>
</dbReference>
<proteinExistence type="predicted"/>
<keyword evidence="1" id="KW-0539">Nucleus</keyword>